<evidence type="ECO:0000313" key="1">
    <source>
        <dbReference type="EMBL" id="KAK7315085.1"/>
    </source>
</evidence>
<protein>
    <submittedName>
        <fullName evidence="1">Uncharacterized protein</fullName>
    </submittedName>
</protein>
<proteinExistence type="predicted"/>
<comment type="caution">
    <text evidence="1">The sequence shown here is derived from an EMBL/GenBank/DDBJ whole genome shotgun (WGS) entry which is preliminary data.</text>
</comment>
<evidence type="ECO:0000313" key="2">
    <source>
        <dbReference type="Proteomes" id="UP001367508"/>
    </source>
</evidence>
<name>A0AAN9KC60_CANGL</name>
<organism evidence="1 2">
    <name type="scientific">Canavalia gladiata</name>
    <name type="common">Sword bean</name>
    <name type="synonym">Dolichos gladiatus</name>
    <dbReference type="NCBI Taxonomy" id="3824"/>
    <lineage>
        <taxon>Eukaryota</taxon>
        <taxon>Viridiplantae</taxon>
        <taxon>Streptophyta</taxon>
        <taxon>Embryophyta</taxon>
        <taxon>Tracheophyta</taxon>
        <taxon>Spermatophyta</taxon>
        <taxon>Magnoliopsida</taxon>
        <taxon>eudicotyledons</taxon>
        <taxon>Gunneridae</taxon>
        <taxon>Pentapetalae</taxon>
        <taxon>rosids</taxon>
        <taxon>fabids</taxon>
        <taxon>Fabales</taxon>
        <taxon>Fabaceae</taxon>
        <taxon>Papilionoideae</taxon>
        <taxon>50 kb inversion clade</taxon>
        <taxon>NPAAA clade</taxon>
        <taxon>indigoferoid/millettioid clade</taxon>
        <taxon>Phaseoleae</taxon>
        <taxon>Canavalia</taxon>
    </lineage>
</organism>
<gene>
    <name evidence="1" type="ORF">VNO77_33617</name>
</gene>
<dbReference type="AlphaFoldDB" id="A0AAN9KC60"/>
<accession>A0AAN9KC60</accession>
<reference evidence="1 2" key="1">
    <citation type="submission" date="2024-01" db="EMBL/GenBank/DDBJ databases">
        <title>The genomes of 5 underutilized Papilionoideae crops provide insights into root nodulation and disease resistanc.</title>
        <authorList>
            <person name="Jiang F."/>
        </authorList>
    </citation>
    <scope>NUCLEOTIDE SEQUENCE [LARGE SCALE GENOMIC DNA]</scope>
    <source>
        <strain evidence="1">LVBAO_FW01</strain>
        <tissue evidence="1">Leaves</tissue>
    </source>
</reference>
<dbReference type="Proteomes" id="UP001367508">
    <property type="component" value="Unassembled WGS sequence"/>
</dbReference>
<sequence length="81" mass="9085">MRKEGSAVGIAAALQRYKAKAERSHWSLDPTIIVKKCGTWHVRGCPMDPTSHPWTEVPQRAFEELLTVQSGSQILNNLSRI</sequence>
<keyword evidence="2" id="KW-1185">Reference proteome</keyword>
<dbReference type="EMBL" id="JAYMYQ010000008">
    <property type="protein sequence ID" value="KAK7315085.1"/>
    <property type="molecule type" value="Genomic_DNA"/>
</dbReference>